<comment type="caution">
    <text evidence="2">The sequence shown here is derived from an EMBL/GenBank/DDBJ whole genome shotgun (WGS) entry which is preliminary data.</text>
</comment>
<accession>A0ABV0MRX8</accession>
<feature type="coiled-coil region" evidence="1">
    <location>
        <begin position="89"/>
        <end position="152"/>
    </location>
</feature>
<evidence type="ECO:0000313" key="2">
    <source>
        <dbReference type="EMBL" id="MEQ2161875.1"/>
    </source>
</evidence>
<evidence type="ECO:0000256" key="1">
    <source>
        <dbReference type="SAM" id="Coils"/>
    </source>
</evidence>
<gene>
    <name evidence="2" type="ORF">GOODEAATRI_014108</name>
</gene>
<keyword evidence="1" id="KW-0175">Coiled coil</keyword>
<dbReference type="Proteomes" id="UP001476798">
    <property type="component" value="Unassembled WGS sequence"/>
</dbReference>
<sequence length="211" mass="24214">SSLIPCDACYRVQSLLRNTGDALKDLFQSEGLPSSLQPLSDAMQDTVYAGQMTAGDVAQWTEEQLRDMRRLAKHLQDVRSTVQPLREALAKAETERDKFSSQLESMKKEFKQEKVKTLCREEEKCCELQQMIQEIKTQLSDTQLLLDKEKAKYQSACRAVQAAFIFHQIGFSFSDQTRDQLGTRVTRWGPGHRAYFDHTIWLASLKVFKTL</sequence>
<proteinExistence type="predicted"/>
<dbReference type="EMBL" id="JAHRIO010010976">
    <property type="protein sequence ID" value="MEQ2161875.1"/>
    <property type="molecule type" value="Genomic_DNA"/>
</dbReference>
<evidence type="ECO:0000313" key="3">
    <source>
        <dbReference type="Proteomes" id="UP001476798"/>
    </source>
</evidence>
<name>A0ABV0MRX8_9TELE</name>
<dbReference type="PANTHER" id="PTHR43696:SF9">
    <property type="entry name" value="COILED-COIL DOMAIN-CONTAINING PROTEIN 157"/>
    <property type="match status" value="1"/>
</dbReference>
<keyword evidence="3" id="KW-1185">Reference proteome</keyword>
<protein>
    <submittedName>
        <fullName evidence="2">Uncharacterized protein</fullName>
    </submittedName>
</protein>
<feature type="non-terminal residue" evidence="2">
    <location>
        <position position="1"/>
    </location>
</feature>
<reference evidence="2 3" key="1">
    <citation type="submission" date="2021-06" db="EMBL/GenBank/DDBJ databases">
        <authorList>
            <person name="Palmer J.M."/>
        </authorList>
    </citation>
    <scope>NUCLEOTIDE SEQUENCE [LARGE SCALE GENOMIC DNA]</scope>
    <source>
        <strain evidence="2 3">GA_2019</strain>
        <tissue evidence="2">Muscle</tissue>
    </source>
</reference>
<organism evidence="2 3">
    <name type="scientific">Goodea atripinnis</name>
    <dbReference type="NCBI Taxonomy" id="208336"/>
    <lineage>
        <taxon>Eukaryota</taxon>
        <taxon>Metazoa</taxon>
        <taxon>Chordata</taxon>
        <taxon>Craniata</taxon>
        <taxon>Vertebrata</taxon>
        <taxon>Euteleostomi</taxon>
        <taxon>Actinopterygii</taxon>
        <taxon>Neopterygii</taxon>
        <taxon>Teleostei</taxon>
        <taxon>Neoteleostei</taxon>
        <taxon>Acanthomorphata</taxon>
        <taxon>Ovalentaria</taxon>
        <taxon>Atherinomorphae</taxon>
        <taxon>Cyprinodontiformes</taxon>
        <taxon>Goodeidae</taxon>
        <taxon>Goodea</taxon>
    </lineage>
</organism>
<dbReference type="PANTHER" id="PTHR43696">
    <property type="entry name" value="COILED-COIL DOMAIN-CONTAINING PROTEIN 157"/>
    <property type="match status" value="1"/>
</dbReference>
<dbReference type="InterPro" id="IPR029681">
    <property type="entry name" value="CCDC157"/>
</dbReference>